<dbReference type="HOGENOM" id="CLU_3218760_0_0_3"/>
<protein>
    <submittedName>
        <fullName evidence="1">Uncharacterized protein</fullName>
    </submittedName>
</protein>
<dbReference type="EMBL" id="GL890838">
    <property type="protein sequence ID" value="EGJ34366.1"/>
    <property type="molecule type" value="Genomic_DNA"/>
</dbReference>
<dbReference type="Proteomes" id="UP000003959">
    <property type="component" value="Unassembled WGS sequence"/>
</dbReference>
<accession>F4XM17</accession>
<dbReference type="AlphaFoldDB" id="F4XM17"/>
<evidence type="ECO:0000313" key="2">
    <source>
        <dbReference type="Proteomes" id="UP000003959"/>
    </source>
</evidence>
<keyword evidence="2" id="KW-1185">Reference proteome</keyword>
<evidence type="ECO:0000313" key="1">
    <source>
        <dbReference type="EMBL" id="EGJ34366.1"/>
    </source>
</evidence>
<gene>
    <name evidence="1" type="ORF">LYNGBM3L_18080</name>
</gene>
<organism evidence="1 2">
    <name type="scientific">Moorena producens 3L</name>
    <dbReference type="NCBI Taxonomy" id="489825"/>
    <lineage>
        <taxon>Bacteria</taxon>
        <taxon>Bacillati</taxon>
        <taxon>Cyanobacteriota</taxon>
        <taxon>Cyanophyceae</taxon>
        <taxon>Coleofasciculales</taxon>
        <taxon>Coleofasciculaceae</taxon>
        <taxon>Moorena</taxon>
    </lineage>
</organism>
<sequence>MLYLGRLNLAAITLGFMGTAKTASNYKLLQRFFRDFELDYTNPK</sequence>
<proteinExistence type="predicted"/>
<name>F4XM17_9CYAN</name>
<reference evidence="2" key="1">
    <citation type="journal article" date="2011" name="Proc. Natl. Acad. Sci. U.S.A.">
        <title>Genomic insights into the physiology and ecology of the marine filamentous cyanobacterium Lyngbya majuscula.</title>
        <authorList>
            <person name="Jones A.C."/>
            <person name="Monroe E.A."/>
            <person name="Podell S."/>
            <person name="Hess W.R."/>
            <person name="Klages S."/>
            <person name="Esquenazi E."/>
            <person name="Niessen S."/>
            <person name="Hoover H."/>
            <person name="Rothmann M."/>
            <person name="Lasken R.S."/>
            <person name="Yates J.R.III."/>
            <person name="Reinhardt R."/>
            <person name="Kube M."/>
            <person name="Burkart M.D."/>
            <person name="Allen E.E."/>
            <person name="Dorrestein P.C."/>
            <person name="Gerwick W.H."/>
            <person name="Gerwick L."/>
        </authorList>
    </citation>
    <scope>NUCLEOTIDE SEQUENCE [LARGE SCALE GENOMIC DNA]</scope>
    <source>
        <strain evidence="2">3L</strain>
    </source>
</reference>